<dbReference type="InParanoid" id="C4V7D5"/>
<dbReference type="SUPFAM" id="SSF56112">
    <property type="entry name" value="Protein kinase-like (PK-like)"/>
    <property type="match status" value="1"/>
</dbReference>
<dbReference type="KEGG" id="nce:NCER_100362"/>
<dbReference type="InterPro" id="IPR011009">
    <property type="entry name" value="Kinase-like_dom_sf"/>
</dbReference>
<dbReference type="HOGENOM" id="CLU_000288_63_5_1"/>
<evidence type="ECO:0000313" key="8">
    <source>
        <dbReference type="EMBL" id="EEQ82878.1"/>
    </source>
</evidence>
<dbReference type="GO" id="GO:0005524">
    <property type="term" value="F:ATP binding"/>
    <property type="evidence" value="ECO:0007669"/>
    <property type="project" value="UniProtKB-KW"/>
</dbReference>
<evidence type="ECO:0000313" key="9">
    <source>
        <dbReference type="Proteomes" id="UP000009082"/>
    </source>
</evidence>
<dbReference type="OrthoDB" id="63267at2759"/>
<keyword evidence="1" id="KW-0723">Serine/threonine-protein kinase</keyword>
<evidence type="ECO:0000256" key="5">
    <source>
        <dbReference type="ARBA" id="ARBA00022840"/>
    </source>
</evidence>
<evidence type="ECO:0000256" key="1">
    <source>
        <dbReference type="ARBA" id="ARBA00022527"/>
    </source>
</evidence>
<evidence type="ECO:0000256" key="2">
    <source>
        <dbReference type="ARBA" id="ARBA00022679"/>
    </source>
</evidence>
<dbReference type="Gene3D" id="3.30.200.20">
    <property type="entry name" value="Phosphorylase Kinase, domain 1"/>
    <property type="match status" value="1"/>
</dbReference>
<evidence type="ECO:0000256" key="3">
    <source>
        <dbReference type="ARBA" id="ARBA00022741"/>
    </source>
</evidence>
<proteinExistence type="predicted"/>
<dbReference type="STRING" id="578460.C4V7D5"/>
<dbReference type="AlphaFoldDB" id="C4V7D5"/>
<evidence type="ECO:0000259" key="6">
    <source>
        <dbReference type="PROSITE" id="PS50011"/>
    </source>
</evidence>
<dbReference type="PROSITE" id="PS50011">
    <property type="entry name" value="PROTEIN_KINASE_DOM"/>
    <property type="match status" value="1"/>
</dbReference>
<dbReference type="InterPro" id="IPR000719">
    <property type="entry name" value="Prot_kinase_dom"/>
</dbReference>
<dbReference type="GO" id="GO:0004674">
    <property type="term" value="F:protein serine/threonine kinase activity"/>
    <property type="evidence" value="ECO:0007669"/>
    <property type="project" value="UniProtKB-KW"/>
</dbReference>
<dbReference type="Gene3D" id="1.10.510.10">
    <property type="entry name" value="Transferase(Phosphotransferase) domain 1"/>
    <property type="match status" value="1"/>
</dbReference>
<keyword evidence="3" id="KW-0547">Nucleotide-binding</keyword>
<dbReference type="OMA" id="IRNEGCI"/>
<name>C4V7D5_VAIC1</name>
<evidence type="ECO:0000256" key="4">
    <source>
        <dbReference type="ARBA" id="ARBA00022777"/>
    </source>
</evidence>
<dbReference type="EMBL" id="ACOL01000017">
    <property type="protein sequence ID" value="EEQ82878.1"/>
    <property type="molecule type" value="Genomic_DNA"/>
</dbReference>
<sequence length="325" mass="38774">MIEKKDVKCIKKTHCGIFYDNFIVYIKNKFVKTNLQELRIMNKPIIIKYEEEKLIQYEYYKRIGLRHPFLVNILFGFQDYDNLYLFSDFANTNFIDFLRLRNVFTKKAAKFYICEIILAVEYLHSKRLTYGFFIFKNIFVNDAGHIKMKYDFLNAILEKRGGVRDFIEYTAPEYILTGIITQSTDIWQIGIILYHMLIGNTPFENDSYDTIKQGILTDDIIFPDFIDSHAKDLICKLLEKDPSKRINFMQIKSHEFFKNVNWDAVYNKELEPPFYFKEVDKYKNASPADLDKIYTSDYYKNQTKDGYGKVFRYFGTVDVEDPYVK</sequence>
<reference evidence="9" key="1">
    <citation type="journal article" date="2009" name="PLoS Pathog.">
        <title>Genomic analyses of the microsporidian Nosema ceranae, an emergent pathogen of honey bees.</title>
        <authorList>
            <person name="Cornman R.S."/>
            <person name="Chen Y.P."/>
            <person name="Schatz M.C."/>
            <person name="Street C."/>
            <person name="Zhao Y."/>
            <person name="Desany B."/>
            <person name="Egholm M."/>
            <person name="Hutchison S."/>
            <person name="Pettis J.S."/>
            <person name="Lipkin W.I."/>
            <person name="Evans J.D."/>
        </authorList>
    </citation>
    <scope>NUCLEOTIDE SEQUENCE [LARGE SCALE GENOMIC DNA]</scope>
    <source>
        <strain evidence="9">BRL01</strain>
    </source>
</reference>
<keyword evidence="4" id="KW-0418">Kinase</keyword>
<dbReference type="Proteomes" id="UP000009082">
    <property type="component" value="Unassembled WGS sequence"/>
</dbReference>
<dbReference type="PANTHER" id="PTHR24351">
    <property type="entry name" value="RIBOSOMAL PROTEIN S6 KINASE"/>
    <property type="match status" value="1"/>
</dbReference>
<feature type="domain" description="AGC-kinase C-terminal" evidence="7">
    <location>
        <begin position="258"/>
        <end position="325"/>
    </location>
</feature>
<accession>C4V7D5</accession>
<organism evidence="9">
    <name type="scientific">Vairimorpha ceranae (strain BRL01)</name>
    <name type="common">Microsporidian parasite</name>
    <name type="synonym">Nosema ceranae</name>
    <dbReference type="NCBI Taxonomy" id="578460"/>
    <lineage>
        <taxon>Eukaryota</taxon>
        <taxon>Fungi</taxon>
        <taxon>Fungi incertae sedis</taxon>
        <taxon>Microsporidia</taxon>
        <taxon>Nosematidae</taxon>
        <taxon>Vairimorpha</taxon>
    </lineage>
</organism>
<gene>
    <name evidence="8" type="ORF">NCER_100362</name>
</gene>
<dbReference type="InterPro" id="IPR000961">
    <property type="entry name" value="AGC-kinase_C"/>
</dbReference>
<dbReference type="Pfam" id="PF00069">
    <property type="entry name" value="Pkinase"/>
    <property type="match status" value="1"/>
</dbReference>
<keyword evidence="2" id="KW-0808">Transferase</keyword>
<dbReference type="PROSITE" id="PS51285">
    <property type="entry name" value="AGC_KINASE_CTER"/>
    <property type="match status" value="1"/>
</dbReference>
<protein>
    <submittedName>
        <fullName evidence="8">Uncharacterized protein</fullName>
    </submittedName>
</protein>
<dbReference type="VEuPathDB" id="MicrosporidiaDB:NCER_100362"/>
<evidence type="ECO:0000259" key="7">
    <source>
        <dbReference type="PROSITE" id="PS51285"/>
    </source>
</evidence>
<feature type="domain" description="Protein kinase" evidence="6">
    <location>
        <begin position="7"/>
        <end position="257"/>
    </location>
</feature>
<dbReference type="SMART" id="SM00220">
    <property type="entry name" value="S_TKc"/>
    <property type="match status" value="1"/>
</dbReference>
<keyword evidence="5" id="KW-0067">ATP-binding</keyword>